<evidence type="ECO:0000256" key="1">
    <source>
        <dbReference type="SAM" id="MobiDB-lite"/>
    </source>
</evidence>
<feature type="transmembrane region" description="Helical" evidence="2">
    <location>
        <begin position="532"/>
        <end position="556"/>
    </location>
</feature>
<protein>
    <recommendedName>
        <fullName evidence="6">Peptidase A1 domain-containing protein</fullName>
    </recommendedName>
</protein>
<keyword evidence="2" id="KW-0812">Transmembrane</keyword>
<feature type="compositionally biased region" description="Basic residues" evidence="1">
    <location>
        <begin position="651"/>
        <end position="660"/>
    </location>
</feature>
<evidence type="ECO:0008006" key="6">
    <source>
        <dbReference type="Google" id="ProtNLM"/>
    </source>
</evidence>
<dbReference type="EMBL" id="JAQQWN010000009">
    <property type="protein sequence ID" value="KAK8066877.1"/>
    <property type="molecule type" value="Genomic_DNA"/>
</dbReference>
<feature type="region of interest" description="Disordered" evidence="1">
    <location>
        <begin position="581"/>
        <end position="660"/>
    </location>
</feature>
<gene>
    <name evidence="4" type="ORF">PG997_013624</name>
</gene>
<proteinExistence type="predicted"/>
<sequence>MKAVIAGQQFRVSVTMTLLSVFLLLAAVPPAHAVPRAARWSTKSLGPDGPWNALEITMGKGQTITTYAGKMWESFFLDSDYCNATTKANSKRASGKQQQPCYAKQAGAIYNEGASSGTGSAPSAVSPNPGTYFSGAMDSVAGAKTNGPDRYRDEFHLSRNTKEWAAGDTVANLDMVLLSETQLKYPGGDLVPLFAGCLGLGAAPGIVNHTYRAQSGSGDVNMSMVAGAYAKQGFTDTNSFGMHIGSALPSSPLTPKKKMMEGSLWFGGYDKNRVIGEVLAIPIPQPYLIFDGLPLLDISINVIKGGSPFGPNGDQGNGWRSKSGYLASGNTTMAPPLNIRLDGCHPYLNLPKSTCDALAADLPLTYRPALGLYVWDTASPSYPRIVSSASALTFTFLDPDNNAHRVNPTPYFPCNAGSAGAHYTLGRAFLQDAFFAASFDSGTYFIAQAPGPNIVSVDAANANTAVIGKTARTLAASNNDWRTSWEGLWTPLPGGDGEEESDPTTKSSGDTKDGGGDENVDEKGGGTVTRNAGVIVALAVGIGGGVSLLALAAFVLCRRNKYGTGSTCCGWRIVKAKEHATGGSGAAVPGSKGIQPKHEQQQKDEEQEHPEHFRHELPLNEAPSQLPDNQVSRRPISGVTAAAPGGDVQGNRRRKDRCLK</sequence>
<keyword evidence="2" id="KW-0472">Membrane</keyword>
<dbReference type="InterPro" id="IPR021109">
    <property type="entry name" value="Peptidase_aspartic_dom_sf"/>
</dbReference>
<dbReference type="SUPFAM" id="SSF50630">
    <property type="entry name" value="Acid proteases"/>
    <property type="match status" value="1"/>
</dbReference>
<name>A0ABR1V7F9_9PEZI</name>
<comment type="caution">
    <text evidence="4">The sequence shown here is derived from an EMBL/GenBank/DDBJ whole genome shotgun (WGS) entry which is preliminary data.</text>
</comment>
<feature type="compositionally biased region" description="Basic and acidic residues" evidence="1">
    <location>
        <begin position="596"/>
        <end position="618"/>
    </location>
</feature>
<accession>A0ABR1V7F9</accession>
<dbReference type="Gene3D" id="2.40.70.10">
    <property type="entry name" value="Acid Proteases"/>
    <property type="match status" value="1"/>
</dbReference>
<evidence type="ECO:0000313" key="5">
    <source>
        <dbReference type="Proteomes" id="UP001433268"/>
    </source>
</evidence>
<feature type="region of interest" description="Disordered" evidence="1">
    <location>
        <begin position="484"/>
        <end position="527"/>
    </location>
</feature>
<keyword evidence="2" id="KW-1133">Transmembrane helix</keyword>
<feature type="signal peptide" evidence="3">
    <location>
        <begin position="1"/>
        <end position="33"/>
    </location>
</feature>
<dbReference type="RefSeq" id="XP_066663630.1">
    <property type="nucleotide sequence ID" value="XM_066817938.1"/>
</dbReference>
<evidence type="ECO:0000256" key="2">
    <source>
        <dbReference type="SAM" id="Phobius"/>
    </source>
</evidence>
<dbReference type="GeneID" id="92050998"/>
<feature type="chain" id="PRO_5045359745" description="Peptidase A1 domain-containing protein" evidence="3">
    <location>
        <begin position="34"/>
        <end position="660"/>
    </location>
</feature>
<dbReference type="Proteomes" id="UP001433268">
    <property type="component" value="Unassembled WGS sequence"/>
</dbReference>
<evidence type="ECO:0000256" key="3">
    <source>
        <dbReference type="SAM" id="SignalP"/>
    </source>
</evidence>
<reference evidence="4 5" key="1">
    <citation type="submission" date="2023-01" db="EMBL/GenBank/DDBJ databases">
        <title>Analysis of 21 Apiospora genomes using comparative genomics revels a genus with tremendous synthesis potential of carbohydrate active enzymes and secondary metabolites.</title>
        <authorList>
            <person name="Sorensen T."/>
        </authorList>
    </citation>
    <scope>NUCLEOTIDE SEQUENCE [LARGE SCALE GENOMIC DNA]</scope>
    <source>
        <strain evidence="4 5">CBS 114990</strain>
    </source>
</reference>
<keyword evidence="5" id="KW-1185">Reference proteome</keyword>
<evidence type="ECO:0000313" key="4">
    <source>
        <dbReference type="EMBL" id="KAK8066877.1"/>
    </source>
</evidence>
<keyword evidence="3" id="KW-0732">Signal</keyword>
<organism evidence="4 5">
    <name type="scientific">Apiospora hydei</name>
    <dbReference type="NCBI Taxonomy" id="1337664"/>
    <lineage>
        <taxon>Eukaryota</taxon>
        <taxon>Fungi</taxon>
        <taxon>Dikarya</taxon>
        <taxon>Ascomycota</taxon>
        <taxon>Pezizomycotina</taxon>
        <taxon>Sordariomycetes</taxon>
        <taxon>Xylariomycetidae</taxon>
        <taxon>Amphisphaeriales</taxon>
        <taxon>Apiosporaceae</taxon>
        <taxon>Apiospora</taxon>
    </lineage>
</organism>
<feature type="compositionally biased region" description="Polar residues" evidence="1">
    <location>
        <begin position="622"/>
        <end position="632"/>
    </location>
</feature>